<comment type="similarity">
    <text evidence="1">Belongs to the peptidase C40 family.</text>
</comment>
<feature type="region of interest" description="Disordered" evidence="5">
    <location>
        <begin position="181"/>
        <end position="220"/>
    </location>
</feature>
<dbReference type="PROSITE" id="PS51935">
    <property type="entry name" value="NLPC_P60"/>
    <property type="match status" value="2"/>
</dbReference>
<evidence type="ECO:0000313" key="8">
    <source>
        <dbReference type="EMBL" id="TCP68362.1"/>
    </source>
</evidence>
<accession>A0A4R2RVE2</accession>
<keyword evidence="9" id="KW-1185">Reference proteome</keyword>
<feature type="chain" id="PRO_5020224063" evidence="6">
    <location>
        <begin position="36"/>
        <end position="343"/>
    </location>
</feature>
<evidence type="ECO:0000256" key="6">
    <source>
        <dbReference type="SAM" id="SignalP"/>
    </source>
</evidence>
<keyword evidence="6" id="KW-0732">Signal</keyword>
<dbReference type="GO" id="GO:0008234">
    <property type="term" value="F:cysteine-type peptidase activity"/>
    <property type="evidence" value="ECO:0007669"/>
    <property type="project" value="UniProtKB-KW"/>
</dbReference>
<name>A0A4R2RVE2_9BACL</name>
<dbReference type="AlphaFoldDB" id="A0A4R2RVE2"/>
<dbReference type="EMBL" id="SLXV01000017">
    <property type="protein sequence ID" value="TCP68362.1"/>
    <property type="molecule type" value="Genomic_DNA"/>
</dbReference>
<dbReference type="SUPFAM" id="SSF54001">
    <property type="entry name" value="Cysteine proteinases"/>
    <property type="match status" value="2"/>
</dbReference>
<keyword evidence="3 8" id="KW-0378">Hydrolase</keyword>
<keyword evidence="2" id="KW-0645">Protease</keyword>
<dbReference type="RefSeq" id="WP_243649477.1">
    <property type="nucleotide sequence ID" value="NZ_SLXV01000017.1"/>
</dbReference>
<dbReference type="Pfam" id="PF00877">
    <property type="entry name" value="NLPC_P60"/>
    <property type="match status" value="2"/>
</dbReference>
<dbReference type="PANTHER" id="PTHR47053:SF1">
    <property type="entry name" value="MUREIN DD-ENDOPEPTIDASE MEPH-RELATED"/>
    <property type="match status" value="1"/>
</dbReference>
<dbReference type="Gene3D" id="3.90.1720.10">
    <property type="entry name" value="endopeptidase domain like (from Nostoc punctiforme)"/>
    <property type="match status" value="2"/>
</dbReference>
<evidence type="ECO:0000259" key="7">
    <source>
        <dbReference type="PROSITE" id="PS51935"/>
    </source>
</evidence>
<protein>
    <submittedName>
        <fullName evidence="8">Cell wall-associated NlpC family hydrolase</fullName>
    </submittedName>
</protein>
<dbReference type="Proteomes" id="UP000294746">
    <property type="component" value="Unassembled WGS sequence"/>
</dbReference>
<dbReference type="InterPro" id="IPR000064">
    <property type="entry name" value="NLP_P60_dom"/>
</dbReference>
<evidence type="ECO:0000256" key="5">
    <source>
        <dbReference type="SAM" id="MobiDB-lite"/>
    </source>
</evidence>
<feature type="domain" description="NlpC/P60" evidence="7">
    <location>
        <begin position="54"/>
        <end position="181"/>
    </location>
</feature>
<organism evidence="8 9">
    <name type="scientific">Baia soyae</name>
    <dbReference type="NCBI Taxonomy" id="1544746"/>
    <lineage>
        <taxon>Bacteria</taxon>
        <taxon>Bacillati</taxon>
        <taxon>Bacillota</taxon>
        <taxon>Bacilli</taxon>
        <taxon>Bacillales</taxon>
        <taxon>Thermoactinomycetaceae</taxon>
        <taxon>Baia</taxon>
    </lineage>
</organism>
<comment type="caution">
    <text evidence="8">The sequence shown here is derived from an EMBL/GenBank/DDBJ whole genome shotgun (WGS) entry which is preliminary data.</text>
</comment>
<keyword evidence="4" id="KW-0788">Thiol protease</keyword>
<sequence length="343" mass="36315">MLNVKTFKKVAVTATAVSALGLAALFPTHTTSALASTGSDAKKGTSVTSGQSTVTVADKIIATGEKYLGTPYKYGAPSGQTKVFDCSTFTQYVFGQYGIKLSRTSASQYATAGTAVSKSNLQVGDLLFFSSSKSGKGKVGHVGIYAGNNKILHTYGSGGVRYDSLSTKWLQDSYIGAKRVLKGNTGSTGNTDKPSTGNTDKPSTGGNTGSTNNESSQGSQVADKIISLGNKYLGTPYQFGAKSGQTKTFDCSSFQQYIFGQNGIKLLRSSRQQATQGTSVSKDELRKGDLIFFKTKSSNGQIAHVAMYAGDGKILHTYGPGGVRYDKLSNWMSTYLFAKRMIK</sequence>
<feature type="domain" description="NlpC/P60" evidence="7">
    <location>
        <begin position="219"/>
        <end position="343"/>
    </location>
</feature>
<feature type="signal peptide" evidence="6">
    <location>
        <begin position="1"/>
        <end position="35"/>
    </location>
</feature>
<reference evidence="8 9" key="1">
    <citation type="submission" date="2019-03" db="EMBL/GenBank/DDBJ databases">
        <title>Genomic Encyclopedia of Type Strains, Phase IV (KMG-IV): sequencing the most valuable type-strain genomes for metagenomic binning, comparative biology and taxonomic classification.</title>
        <authorList>
            <person name="Goeker M."/>
        </authorList>
    </citation>
    <scope>NUCLEOTIDE SEQUENCE [LARGE SCALE GENOMIC DNA]</scope>
    <source>
        <strain evidence="8 9">DSM 46831</strain>
    </source>
</reference>
<gene>
    <name evidence="8" type="ORF">EDD57_11750</name>
</gene>
<feature type="compositionally biased region" description="Polar residues" evidence="5">
    <location>
        <begin position="184"/>
        <end position="220"/>
    </location>
</feature>
<evidence type="ECO:0000256" key="1">
    <source>
        <dbReference type="ARBA" id="ARBA00007074"/>
    </source>
</evidence>
<evidence type="ECO:0000256" key="2">
    <source>
        <dbReference type="ARBA" id="ARBA00022670"/>
    </source>
</evidence>
<dbReference type="PANTHER" id="PTHR47053">
    <property type="entry name" value="MUREIN DD-ENDOPEPTIDASE MEPH-RELATED"/>
    <property type="match status" value="1"/>
</dbReference>
<evidence type="ECO:0000256" key="4">
    <source>
        <dbReference type="ARBA" id="ARBA00022807"/>
    </source>
</evidence>
<dbReference type="InterPro" id="IPR038765">
    <property type="entry name" value="Papain-like_cys_pep_sf"/>
</dbReference>
<proteinExistence type="inferred from homology"/>
<evidence type="ECO:0000313" key="9">
    <source>
        <dbReference type="Proteomes" id="UP000294746"/>
    </source>
</evidence>
<dbReference type="InterPro" id="IPR051202">
    <property type="entry name" value="Peptidase_C40"/>
</dbReference>
<dbReference type="GO" id="GO:0006508">
    <property type="term" value="P:proteolysis"/>
    <property type="evidence" value="ECO:0007669"/>
    <property type="project" value="UniProtKB-KW"/>
</dbReference>
<evidence type="ECO:0000256" key="3">
    <source>
        <dbReference type="ARBA" id="ARBA00022801"/>
    </source>
</evidence>